<evidence type="ECO:0000256" key="2">
    <source>
        <dbReference type="PROSITE-ProRule" id="PRU00176"/>
    </source>
</evidence>
<evidence type="ECO:0000256" key="1">
    <source>
        <dbReference type="ARBA" id="ARBA00022884"/>
    </source>
</evidence>
<evidence type="ECO:0000256" key="3">
    <source>
        <dbReference type="SAM" id="MobiDB-lite"/>
    </source>
</evidence>
<proteinExistence type="predicted"/>
<dbReference type="InterPro" id="IPR050374">
    <property type="entry name" value="RRT5_SRSF_SR"/>
</dbReference>
<dbReference type="SMART" id="SM00360">
    <property type="entry name" value="RRM"/>
    <property type="match status" value="2"/>
</dbReference>
<gene>
    <name evidence="5" type="ORF">GALMADRAFT_680663</name>
</gene>
<evidence type="ECO:0000313" key="6">
    <source>
        <dbReference type="Proteomes" id="UP000027222"/>
    </source>
</evidence>
<keyword evidence="6" id="KW-1185">Reference proteome</keyword>
<dbReference type="STRING" id="685588.A0A067TXS9"/>
<feature type="domain" description="RRM" evidence="4">
    <location>
        <begin position="90"/>
        <end position="160"/>
    </location>
</feature>
<dbReference type="InterPro" id="IPR012677">
    <property type="entry name" value="Nucleotide-bd_a/b_plait_sf"/>
</dbReference>
<dbReference type="GO" id="GO:0005737">
    <property type="term" value="C:cytoplasm"/>
    <property type="evidence" value="ECO:0007669"/>
    <property type="project" value="TreeGrafter"/>
</dbReference>
<dbReference type="CDD" id="cd00590">
    <property type="entry name" value="RRM_SF"/>
    <property type="match status" value="1"/>
</dbReference>
<dbReference type="HOGENOM" id="CLU_778573_0_0_1"/>
<accession>A0A067TXS9</accession>
<reference evidence="6" key="1">
    <citation type="journal article" date="2014" name="Proc. Natl. Acad. Sci. U.S.A.">
        <title>Extensive sampling of basidiomycete genomes demonstrates inadequacy of the white-rot/brown-rot paradigm for wood decay fungi.</title>
        <authorList>
            <person name="Riley R."/>
            <person name="Salamov A.A."/>
            <person name="Brown D.W."/>
            <person name="Nagy L.G."/>
            <person name="Floudas D."/>
            <person name="Held B.W."/>
            <person name="Levasseur A."/>
            <person name="Lombard V."/>
            <person name="Morin E."/>
            <person name="Otillar R."/>
            <person name="Lindquist E.A."/>
            <person name="Sun H."/>
            <person name="LaButti K.M."/>
            <person name="Schmutz J."/>
            <person name="Jabbour D."/>
            <person name="Luo H."/>
            <person name="Baker S.E."/>
            <person name="Pisabarro A.G."/>
            <person name="Walton J.D."/>
            <person name="Blanchette R.A."/>
            <person name="Henrissat B."/>
            <person name="Martin F."/>
            <person name="Cullen D."/>
            <person name="Hibbett D.S."/>
            <person name="Grigoriev I.V."/>
        </authorList>
    </citation>
    <scope>NUCLEOTIDE SEQUENCE [LARGE SCALE GENOMIC DNA]</scope>
    <source>
        <strain evidence="6">CBS 339.88</strain>
    </source>
</reference>
<dbReference type="GO" id="GO:0005634">
    <property type="term" value="C:nucleus"/>
    <property type="evidence" value="ECO:0007669"/>
    <property type="project" value="TreeGrafter"/>
</dbReference>
<dbReference type="OrthoDB" id="1099063at2759"/>
<feature type="region of interest" description="Disordered" evidence="3">
    <location>
        <begin position="269"/>
        <end position="309"/>
    </location>
</feature>
<dbReference type="SUPFAM" id="SSF54928">
    <property type="entry name" value="RNA-binding domain, RBD"/>
    <property type="match status" value="1"/>
</dbReference>
<evidence type="ECO:0000313" key="5">
    <source>
        <dbReference type="EMBL" id="KDR83848.1"/>
    </source>
</evidence>
<dbReference type="AlphaFoldDB" id="A0A067TXS9"/>
<keyword evidence="1 2" id="KW-0694">RNA-binding</keyword>
<dbReference type="Pfam" id="PF00076">
    <property type="entry name" value="RRM_1"/>
    <property type="match status" value="1"/>
</dbReference>
<dbReference type="PANTHER" id="PTHR23003:SF51">
    <property type="entry name" value="SERINE-ARGININE PROTEIN 55"/>
    <property type="match status" value="1"/>
</dbReference>
<organism evidence="5 6">
    <name type="scientific">Galerina marginata (strain CBS 339.88)</name>
    <dbReference type="NCBI Taxonomy" id="685588"/>
    <lineage>
        <taxon>Eukaryota</taxon>
        <taxon>Fungi</taxon>
        <taxon>Dikarya</taxon>
        <taxon>Basidiomycota</taxon>
        <taxon>Agaricomycotina</taxon>
        <taxon>Agaricomycetes</taxon>
        <taxon>Agaricomycetidae</taxon>
        <taxon>Agaricales</taxon>
        <taxon>Agaricineae</taxon>
        <taxon>Strophariaceae</taxon>
        <taxon>Galerina</taxon>
    </lineage>
</organism>
<dbReference type="PANTHER" id="PTHR23003">
    <property type="entry name" value="RNA RECOGNITION MOTIF RRM DOMAIN CONTAINING PROTEIN"/>
    <property type="match status" value="1"/>
</dbReference>
<dbReference type="InterPro" id="IPR035979">
    <property type="entry name" value="RBD_domain_sf"/>
</dbReference>
<name>A0A067TXS9_GALM3</name>
<dbReference type="GO" id="GO:0003729">
    <property type="term" value="F:mRNA binding"/>
    <property type="evidence" value="ECO:0007669"/>
    <property type="project" value="TreeGrafter"/>
</dbReference>
<sequence>MEFLEMYLDLGLDPLLRVGHSWTWLIDSSLALRELSKTCRRPNWAELRIRLITFRLIPRRYLQSSSRSSVFFENLPRTSMPHFPSRQPSKRLYIRGLTNGVSEEDLLKYLSCYGMICEVKLLPNYAFVQFESEKDSEAVLQTFRGQPLLGRDVVIEFAHPLRKDMSLVSSADSSSKSRTYTQRSSRGRFPVVVMDIPRNICWQELKDFGRLSGRPVAYCDLDKTQTGRGFIEYFTCGDARHAVAVLDGQRLGGRGVHVVDHWSFREYRNRSRSRSPTTHSTSDLTRNDNRPSRHTGTSRFERGSSSHRPSLLDQACDYLDAAFPSSTHPINARDQNWDKDEYVHRAFVDSETVETVQRVSTSWTAGYQDHCRGYDYHDRQYPYERFYDENPGYDWSNMSRNQSQRPLDAYQ</sequence>
<dbReference type="EMBL" id="KL142368">
    <property type="protein sequence ID" value="KDR83848.1"/>
    <property type="molecule type" value="Genomic_DNA"/>
</dbReference>
<evidence type="ECO:0000259" key="4">
    <source>
        <dbReference type="PROSITE" id="PS50102"/>
    </source>
</evidence>
<dbReference type="PROSITE" id="PS50102">
    <property type="entry name" value="RRM"/>
    <property type="match status" value="1"/>
</dbReference>
<dbReference type="Proteomes" id="UP000027222">
    <property type="component" value="Unassembled WGS sequence"/>
</dbReference>
<dbReference type="Gene3D" id="3.30.70.330">
    <property type="match status" value="2"/>
</dbReference>
<protein>
    <recommendedName>
        <fullName evidence="4">RRM domain-containing protein</fullName>
    </recommendedName>
</protein>
<dbReference type="InterPro" id="IPR000504">
    <property type="entry name" value="RRM_dom"/>
</dbReference>